<sequence length="56" mass="6418">MIKSCEDVKTMDDFQSFSNVYFNTKTIGLHETARLVIWSRGAIISSKTVDDILNYD</sequence>
<dbReference type="AlphaFoldDB" id="A0A0F9H3P9"/>
<evidence type="ECO:0000313" key="1">
    <source>
        <dbReference type="EMBL" id="KKM05714.1"/>
    </source>
</evidence>
<accession>A0A0F9H3P9</accession>
<organism evidence="1">
    <name type="scientific">marine sediment metagenome</name>
    <dbReference type="NCBI Taxonomy" id="412755"/>
    <lineage>
        <taxon>unclassified sequences</taxon>
        <taxon>metagenomes</taxon>
        <taxon>ecological metagenomes</taxon>
    </lineage>
</organism>
<protein>
    <submittedName>
        <fullName evidence="1">Uncharacterized protein</fullName>
    </submittedName>
</protein>
<gene>
    <name evidence="1" type="ORF">LCGC14_1751230</name>
</gene>
<proteinExistence type="predicted"/>
<name>A0A0F9H3P9_9ZZZZ</name>
<reference evidence="1" key="1">
    <citation type="journal article" date="2015" name="Nature">
        <title>Complex archaea that bridge the gap between prokaryotes and eukaryotes.</title>
        <authorList>
            <person name="Spang A."/>
            <person name="Saw J.H."/>
            <person name="Jorgensen S.L."/>
            <person name="Zaremba-Niedzwiedzka K."/>
            <person name="Martijn J."/>
            <person name="Lind A.E."/>
            <person name="van Eijk R."/>
            <person name="Schleper C."/>
            <person name="Guy L."/>
            <person name="Ettema T.J."/>
        </authorList>
    </citation>
    <scope>NUCLEOTIDE SEQUENCE</scope>
</reference>
<comment type="caution">
    <text evidence="1">The sequence shown here is derived from an EMBL/GenBank/DDBJ whole genome shotgun (WGS) entry which is preliminary data.</text>
</comment>
<dbReference type="EMBL" id="LAZR01016156">
    <property type="protein sequence ID" value="KKM05714.1"/>
    <property type="molecule type" value="Genomic_DNA"/>
</dbReference>